<reference evidence="2 3" key="1">
    <citation type="journal article" date="1999" name="DNA Res.">
        <title>Complete genome sequence of an aerobic hyper-thermophilic crenarchaeon, Aeropyrum pernix K1.</title>
        <authorList>
            <person name="Kawarabayasi Y."/>
            <person name="Hino Y."/>
            <person name="Horikawa H."/>
            <person name="Yamazaki S."/>
            <person name="Haikawa Y."/>
            <person name="Jin-no K."/>
            <person name="Takahashi M."/>
            <person name="Sekine M."/>
            <person name="Baba S."/>
            <person name="Ankai A."/>
            <person name="Kosugi H."/>
            <person name="Hosoyama A."/>
            <person name="Fukui S."/>
            <person name="Nagai Y."/>
            <person name="Nishijima K."/>
            <person name="Nakazawa H."/>
            <person name="Takamiya M."/>
            <person name="Masuda S."/>
            <person name="Funahashi T."/>
            <person name="Tanaka T."/>
            <person name="Kudoh Y."/>
            <person name="Yamazaki J."/>
            <person name="Kushida N."/>
            <person name="Oguchi A."/>
            <person name="Aoki K."/>
            <person name="Kubota K."/>
            <person name="Nakamura Y."/>
            <person name="Nomura N."/>
            <person name="Sako Y."/>
            <person name="Kikuchi H."/>
        </authorList>
    </citation>
    <scope>NUCLEOTIDE SEQUENCE [LARGE SCALE GENOMIC DNA]</scope>
    <source>
        <strain evidence="3">ATCC 700893 / DSM 11879 / JCM 9820 / NBRC 100138 / K1</strain>
    </source>
</reference>
<dbReference type="GO" id="GO:0016627">
    <property type="term" value="F:oxidoreductase activity, acting on the CH-CH group of donors"/>
    <property type="evidence" value="ECO:0007669"/>
    <property type="project" value="InterPro"/>
</dbReference>
<keyword evidence="1" id="KW-1133">Transmembrane helix</keyword>
<gene>
    <name evidence="2" type="ordered locus">APE_1586b</name>
</gene>
<dbReference type="GeneID" id="71201299"/>
<dbReference type="eggNOG" id="arCOG04310">
    <property type="taxonomic scope" value="Archaea"/>
</dbReference>
<accession>Q05DZ9</accession>
<dbReference type="InterPro" id="IPR036250">
    <property type="entry name" value="AcylCo_DH-like_C"/>
</dbReference>
<protein>
    <submittedName>
        <fullName evidence="2">Truncated acyl-CoA dehydrogenase</fullName>
    </submittedName>
</protein>
<dbReference type="SUPFAM" id="SSF47203">
    <property type="entry name" value="Acyl-CoA dehydrogenase C-terminal domain-like"/>
    <property type="match status" value="1"/>
</dbReference>
<dbReference type="STRING" id="272557.APE_1586b"/>
<dbReference type="EMBL" id="BA000002">
    <property type="protein sequence ID" value="BAF34802.1"/>
    <property type="molecule type" value="Genomic_DNA"/>
</dbReference>
<evidence type="ECO:0000313" key="3">
    <source>
        <dbReference type="Proteomes" id="UP000002518"/>
    </source>
</evidence>
<keyword evidence="1" id="KW-0472">Membrane</keyword>
<organism evidence="2 3">
    <name type="scientific">Aeropyrum pernix (strain ATCC 700893 / DSM 11879 / JCM 9820 / NBRC 100138 / K1)</name>
    <dbReference type="NCBI Taxonomy" id="272557"/>
    <lineage>
        <taxon>Archaea</taxon>
        <taxon>Thermoproteota</taxon>
        <taxon>Thermoprotei</taxon>
        <taxon>Desulfurococcales</taxon>
        <taxon>Desulfurococcaceae</taxon>
        <taxon>Aeropyrum</taxon>
    </lineage>
</organism>
<dbReference type="EnsemblBacteria" id="BAF34802">
    <property type="protein sequence ID" value="BAF34802"/>
    <property type="gene ID" value="APE_1586b"/>
</dbReference>
<feature type="transmembrane region" description="Helical" evidence="1">
    <location>
        <begin position="12"/>
        <end position="33"/>
    </location>
</feature>
<dbReference type="AlphaFoldDB" id="Q05DZ9"/>
<dbReference type="Proteomes" id="UP000002518">
    <property type="component" value="Chromosome"/>
</dbReference>
<dbReference type="KEGG" id="ape:APE_1586b"/>
<name>Q05DZ9_AERPE</name>
<proteinExistence type="predicted"/>
<evidence type="ECO:0000256" key="1">
    <source>
        <dbReference type="SAM" id="Phobius"/>
    </source>
</evidence>
<evidence type="ECO:0000313" key="2">
    <source>
        <dbReference type="EMBL" id="BAF34802.1"/>
    </source>
</evidence>
<dbReference type="RefSeq" id="WP_010866469.1">
    <property type="nucleotide sequence ID" value="NC_000854.2"/>
</dbReference>
<keyword evidence="1" id="KW-0812">Transmembrane</keyword>
<keyword evidence="3" id="KW-1185">Reference proteome</keyword>
<sequence length="35" mass="3669">MENVIGEENRGFYVAMEGFNLAGILVAAANIGAAR</sequence>